<feature type="region of interest" description="Disordered" evidence="1">
    <location>
        <begin position="1"/>
        <end position="22"/>
    </location>
</feature>
<evidence type="ECO:0000313" key="3">
    <source>
        <dbReference type="Proteomes" id="UP000249723"/>
    </source>
</evidence>
<gene>
    <name evidence="2" type="ORF">BZ3500_MVSOF-1268-A1-R1_CHR7-1G09054</name>
</gene>
<reference evidence="3" key="1">
    <citation type="submission" date="2016-10" db="EMBL/GenBank/DDBJ databases">
        <authorList>
            <person name="Jeantristanb JTB J.-T."/>
            <person name="Ricardo R."/>
        </authorList>
    </citation>
    <scope>NUCLEOTIDE SEQUENCE [LARGE SCALE GENOMIC DNA]</scope>
</reference>
<proteinExistence type="predicted"/>
<protein>
    <submittedName>
        <fullName evidence="2">BZ3500_MvSof-1268-A1-R1_Chr7-1g09054 protein</fullName>
    </submittedName>
</protein>
<keyword evidence="3" id="KW-1185">Reference proteome</keyword>
<organism evidence="2 3">
    <name type="scientific">Microbotryum saponariae</name>
    <dbReference type="NCBI Taxonomy" id="289078"/>
    <lineage>
        <taxon>Eukaryota</taxon>
        <taxon>Fungi</taxon>
        <taxon>Dikarya</taxon>
        <taxon>Basidiomycota</taxon>
        <taxon>Pucciniomycotina</taxon>
        <taxon>Microbotryomycetes</taxon>
        <taxon>Microbotryales</taxon>
        <taxon>Microbotryaceae</taxon>
        <taxon>Microbotryum</taxon>
    </lineage>
</organism>
<dbReference type="AlphaFoldDB" id="A0A2X0LPT7"/>
<dbReference type="EMBL" id="FMWP01000127">
    <property type="protein sequence ID" value="SDA02701.1"/>
    <property type="molecule type" value="Genomic_DNA"/>
</dbReference>
<sequence length="249" mass="28001">MNQLQVQDEGGRSPIALQQQISPEPYLSEDESYLYEDEDASKLSAALVATPPTANEVLPDNIVSAPLLARKDKKIWTGIPASSLGERQTDELSNTTREAIFSNIILTTAEHNELRLRPLVPRKQKSEWKFRFYEWPSLLGPGLQKRSRKGWRARVQETTGPQENNALILVQAVDLSSALVYALGNHERRQPPPNVRRPTPFIRALARQEVFRQANTPTLAFESELTMSSLALPSFPSVIATRDIKHLPE</sequence>
<accession>A0A2X0LPT7</accession>
<name>A0A2X0LPT7_9BASI</name>
<dbReference type="STRING" id="289078.A0A2X0LPT7"/>
<dbReference type="Proteomes" id="UP000249723">
    <property type="component" value="Unassembled WGS sequence"/>
</dbReference>
<evidence type="ECO:0000256" key="1">
    <source>
        <dbReference type="SAM" id="MobiDB-lite"/>
    </source>
</evidence>
<evidence type="ECO:0000313" key="2">
    <source>
        <dbReference type="EMBL" id="SDA02701.1"/>
    </source>
</evidence>